<dbReference type="EMBL" id="MT879266">
    <property type="protein sequence ID" value="UES72892.1"/>
    <property type="molecule type" value="mRNA"/>
</dbReference>
<name>A0A6G4ZU64_CARMO</name>
<protein>
    <submittedName>
        <fullName evidence="2">RYamide</fullName>
    </submittedName>
</protein>
<proteinExistence type="evidence at transcript level"/>
<dbReference type="AlphaFoldDB" id="A0A6G4ZU64"/>
<evidence type="ECO:0000256" key="1">
    <source>
        <dbReference type="SAM" id="SignalP"/>
    </source>
</evidence>
<reference evidence="3" key="2">
    <citation type="journal article" date="2021" name="J. Neurosci.">
        <title>Neuromodulation Can Be Simple: Myoinhibitory Peptide, Contained in Dedicated Regulatory Pathways, Is the Only Neurally-Mediated Peptide Modulator of Stick Insect Leg Muscle.</title>
        <authorList>
            <person name="Liessem S."/>
            <person name="Kowatschew D."/>
            <person name="Dippel S."/>
            <person name="Blanke A."/>
            <person name="Korsching S."/>
            <person name="Guschlbauer C."/>
            <person name="Hooper S.L."/>
            <person name="Predel R."/>
            <person name="Buschges A."/>
        </authorList>
    </citation>
    <scope>NUCLEOTIDE SEQUENCE</scope>
</reference>
<keyword evidence="1" id="KW-0732">Signal</keyword>
<sequence>MPRPESVWAVGLVSVLALAVLLASAQQFQDNSRYAKRDEVAVPARGGSHVWSSRYGRSGNHAEVTLRNDRFFLGSRYGKRSDPQETGADEIEVSSPLACLYTGVTNLYRCFDRKDNTSEDFPSPQN</sequence>
<reference evidence="2" key="1">
    <citation type="journal article" date="2018" name="J. Proteome Res.">
        <title>Transcriptomic and Neuropeptidomic Analysis of the Stick Insect, Carausius morosus.</title>
        <authorList>
            <person name="Liessem S"/>
            <person name="Ragionieri L"/>
            <person name="Neupert S"/>
            <person name="Buschges A"/>
            <person name="Predel R."/>
        </authorList>
    </citation>
    <scope>NUCLEOTIDE SEQUENCE</scope>
    <source>
        <strain evidence="2">Adult female</strain>
        <tissue evidence="2">Central nervous system</tissue>
    </source>
</reference>
<feature type="chain" id="PRO_5036385230" evidence="1">
    <location>
        <begin position="26"/>
        <end position="126"/>
    </location>
</feature>
<feature type="signal peptide" evidence="1">
    <location>
        <begin position="1"/>
        <end position="25"/>
    </location>
</feature>
<dbReference type="EMBL" id="GFAX01175625">
    <property type="protein sequence ID" value="NHI24453.1"/>
    <property type="molecule type" value="Transcribed_RNA"/>
</dbReference>
<evidence type="ECO:0000313" key="3">
    <source>
        <dbReference type="EMBL" id="UES72892.1"/>
    </source>
</evidence>
<organism evidence="2">
    <name type="scientific">Carausius morosus</name>
    <name type="common">Indian stick insect</name>
    <name type="synonym">Dixippus morosus</name>
    <dbReference type="NCBI Taxonomy" id="7022"/>
    <lineage>
        <taxon>Eukaryota</taxon>
        <taxon>Metazoa</taxon>
        <taxon>Ecdysozoa</taxon>
        <taxon>Arthropoda</taxon>
        <taxon>Hexapoda</taxon>
        <taxon>Insecta</taxon>
        <taxon>Pterygota</taxon>
        <taxon>Neoptera</taxon>
        <taxon>Polyneoptera</taxon>
        <taxon>Phasmatodea</taxon>
        <taxon>Verophasmatodea</taxon>
        <taxon>Anareolatae</taxon>
        <taxon>Lonchodidae</taxon>
        <taxon>Lonchodinae</taxon>
        <taxon>Carausius</taxon>
    </lineage>
</organism>
<accession>A0A6G4ZU64</accession>
<evidence type="ECO:0000313" key="2">
    <source>
        <dbReference type="EMBL" id="NHI24453.1"/>
    </source>
</evidence>